<name>A0A8S5RET1_9VIRU</name>
<reference evidence="1" key="1">
    <citation type="journal article" date="2021" name="Proc. Natl. Acad. Sci. U.S.A.">
        <title>A Catalog of Tens of Thousands of Viruses from Human Metagenomes Reveals Hidden Associations with Chronic Diseases.</title>
        <authorList>
            <person name="Tisza M.J."/>
            <person name="Buck C.B."/>
        </authorList>
    </citation>
    <scope>NUCLEOTIDE SEQUENCE</scope>
    <source>
        <strain evidence="1">Ctd0M1</strain>
    </source>
</reference>
<accession>A0A8S5RET1</accession>
<organism evidence="1">
    <name type="scientific">virus sp. ctd0M1</name>
    <dbReference type="NCBI Taxonomy" id="2827993"/>
    <lineage>
        <taxon>Viruses</taxon>
    </lineage>
</organism>
<sequence length="76" mass="8615">MTRPTKADLQKKLKIYMEQATMASHAMGNISDRNALAARYLQVLRATINTIGGDIKPVDFDRVLDILQQDRHLEGF</sequence>
<dbReference type="EMBL" id="BK059094">
    <property type="protein sequence ID" value="DAE29484.1"/>
    <property type="molecule type" value="Genomic_DNA"/>
</dbReference>
<evidence type="ECO:0000313" key="1">
    <source>
        <dbReference type="EMBL" id="DAE29484.1"/>
    </source>
</evidence>
<protein>
    <submittedName>
        <fullName evidence="1">Uncharacterized protein</fullName>
    </submittedName>
</protein>
<proteinExistence type="predicted"/>